<dbReference type="Proteomes" id="UP000315037">
    <property type="component" value="Unassembled WGS sequence"/>
</dbReference>
<evidence type="ECO:0000256" key="3">
    <source>
        <dbReference type="ARBA" id="ARBA00018111"/>
    </source>
</evidence>
<evidence type="ECO:0000256" key="2">
    <source>
        <dbReference type="ARBA" id="ARBA00009695"/>
    </source>
</evidence>
<feature type="domain" description="RecX second three-helical" evidence="5">
    <location>
        <begin position="87"/>
        <end position="127"/>
    </location>
</feature>
<keyword evidence="4" id="KW-0963">Cytoplasm</keyword>
<keyword evidence="7" id="KW-1185">Reference proteome</keyword>
<dbReference type="Gene3D" id="1.10.10.10">
    <property type="entry name" value="Winged helix-like DNA-binding domain superfamily/Winged helix DNA-binding domain"/>
    <property type="match status" value="1"/>
</dbReference>
<protein>
    <recommendedName>
        <fullName evidence="3">Regulatory protein RecX</fullName>
    </recommendedName>
</protein>
<dbReference type="AlphaFoldDB" id="A0A506ULA9"/>
<gene>
    <name evidence="6" type="ORF">E3202_06120</name>
</gene>
<dbReference type="Pfam" id="PF02631">
    <property type="entry name" value="RecX_HTH2"/>
    <property type="match status" value="1"/>
</dbReference>
<name>A0A506ULA9_9PROT</name>
<evidence type="ECO:0000256" key="4">
    <source>
        <dbReference type="ARBA" id="ARBA00022490"/>
    </source>
</evidence>
<evidence type="ECO:0000313" key="6">
    <source>
        <dbReference type="EMBL" id="TPW34108.1"/>
    </source>
</evidence>
<comment type="caution">
    <text evidence="6">The sequence shown here is derived from an EMBL/GenBank/DDBJ whole genome shotgun (WGS) entry which is preliminary data.</text>
</comment>
<sequence length="205" mass="22106">MVEEKAPAAGPTPPTAASLREAALAHLARFATTRRNLEQVLSRRVRRWGLRAQKAGMAPEEIRQVEAALLGEIPEIAAGMEALGAVDDAQFARSRARSLTRSGRSRRAVTAHLVVKGVDGETAQEALEASLGAGEEAQQAELAAALVLARKRGFGAFRRPDRPERDPMKVLAVFARNGFSQGTATQALAMERDEAEDLILRFRSA</sequence>
<evidence type="ECO:0000256" key="1">
    <source>
        <dbReference type="ARBA" id="ARBA00004496"/>
    </source>
</evidence>
<dbReference type="EMBL" id="SORZ01000002">
    <property type="protein sequence ID" value="TPW34108.1"/>
    <property type="molecule type" value="Genomic_DNA"/>
</dbReference>
<comment type="subcellular location">
    <subcellularLocation>
        <location evidence="1">Cytoplasm</location>
    </subcellularLocation>
</comment>
<organism evidence="6 7">
    <name type="scientific">Oecophyllibacter saccharovorans</name>
    <dbReference type="NCBI Taxonomy" id="2558360"/>
    <lineage>
        <taxon>Bacteria</taxon>
        <taxon>Pseudomonadati</taxon>
        <taxon>Pseudomonadota</taxon>
        <taxon>Alphaproteobacteria</taxon>
        <taxon>Acetobacterales</taxon>
        <taxon>Acetobacteraceae</taxon>
        <taxon>Oecophyllibacter</taxon>
    </lineage>
</organism>
<dbReference type="InterPro" id="IPR036388">
    <property type="entry name" value="WH-like_DNA-bd_sf"/>
</dbReference>
<proteinExistence type="inferred from homology"/>
<dbReference type="RefSeq" id="WP_165600773.1">
    <property type="nucleotide sequence ID" value="NZ_SORZ01000002.1"/>
</dbReference>
<evidence type="ECO:0000259" key="5">
    <source>
        <dbReference type="Pfam" id="PF02631"/>
    </source>
</evidence>
<dbReference type="GO" id="GO:0005737">
    <property type="term" value="C:cytoplasm"/>
    <property type="evidence" value="ECO:0007669"/>
    <property type="project" value="UniProtKB-SubCell"/>
</dbReference>
<dbReference type="InterPro" id="IPR053924">
    <property type="entry name" value="RecX_HTH_2nd"/>
</dbReference>
<reference evidence="6 7" key="1">
    <citation type="submission" date="2019-03" db="EMBL/GenBank/DDBJ databases">
        <title>The complete genome sequence of Neokomagataea sp. Jb2 NBRC113641.</title>
        <authorList>
            <person name="Chua K.-O."/>
            <person name="Chan K.-G."/>
            <person name="See-Too W.-S."/>
        </authorList>
    </citation>
    <scope>NUCLEOTIDE SEQUENCE [LARGE SCALE GENOMIC DNA]</scope>
    <source>
        <strain evidence="6 7">Jb2</strain>
    </source>
</reference>
<evidence type="ECO:0000313" key="7">
    <source>
        <dbReference type="Proteomes" id="UP000315037"/>
    </source>
</evidence>
<comment type="similarity">
    <text evidence="2">Belongs to the RecX family.</text>
</comment>
<accession>A0A506ULA9</accession>